<keyword evidence="2" id="KW-1185">Reference proteome</keyword>
<protein>
    <submittedName>
        <fullName evidence="1">Uncharacterized protein</fullName>
    </submittedName>
</protein>
<evidence type="ECO:0000313" key="2">
    <source>
        <dbReference type="Proteomes" id="UP001470230"/>
    </source>
</evidence>
<dbReference type="EMBL" id="JAPFFF010000016">
    <property type="protein sequence ID" value="KAK8865189.1"/>
    <property type="molecule type" value="Genomic_DNA"/>
</dbReference>
<reference evidence="1 2" key="1">
    <citation type="submission" date="2024-04" db="EMBL/GenBank/DDBJ databases">
        <title>Tritrichomonas musculus Genome.</title>
        <authorList>
            <person name="Alves-Ferreira E."/>
            <person name="Grigg M."/>
            <person name="Lorenzi H."/>
            <person name="Galac M."/>
        </authorList>
    </citation>
    <scope>NUCLEOTIDE SEQUENCE [LARGE SCALE GENOMIC DNA]</scope>
    <source>
        <strain evidence="1 2">EAF2021</strain>
    </source>
</reference>
<dbReference type="Proteomes" id="UP001470230">
    <property type="component" value="Unassembled WGS sequence"/>
</dbReference>
<name>A0ABR2IP18_9EUKA</name>
<evidence type="ECO:0000313" key="1">
    <source>
        <dbReference type="EMBL" id="KAK8865189.1"/>
    </source>
</evidence>
<comment type="caution">
    <text evidence="1">The sequence shown here is derived from an EMBL/GenBank/DDBJ whole genome shotgun (WGS) entry which is preliminary data.</text>
</comment>
<organism evidence="1 2">
    <name type="scientific">Tritrichomonas musculus</name>
    <dbReference type="NCBI Taxonomy" id="1915356"/>
    <lineage>
        <taxon>Eukaryota</taxon>
        <taxon>Metamonada</taxon>
        <taxon>Parabasalia</taxon>
        <taxon>Tritrichomonadida</taxon>
        <taxon>Tritrichomonadidae</taxon>
        <taxon>Tritrichomonas</taxon>
    </lineage>
</organism>
<gene>
    <name evidence="1" type="ORF">M9Y10_010725</name>
</gene>
<proteinExistence type="predicted"/>
<accession>A0ABR2IP18</accession>
<sequence>MFSPFSSSPDEKLSFAFEQLAIQPNQVYCGCFNQNPIALGEIIQRPNTPFNDENCSSISYNYVQEGNNAGMCGLYPFMFHNGNADFS</sequence>